<dbReference type="Proteomes" id="UP000837801">
    <property type="component" value="Unassembled WGS sequence"/>
</dbReference>
<dbReference type="Pfam" id="PF23463">
    <property type="entry name" value="WWE_2"/>
    <property type="match status" value="1"/>
</dbReference>
<reference evidence="2" key="1">
    <citation type="submission" date="2022-03" db="EMBL/GenBank/DDBJ databases">
        <authorList>
            <person name="Legras J.-L."/>
            <person name="Devillers H."/>
            <person name="Grondin C."/>
        </authorList>
    </citation>
    <scope>NUCLEOTIDE SEQUENCE</scope>
    <source>
        <strain evidence="2">CLIB 1423</strain>
    </source>
</reference>
<accession>A0A9P0VY24</accession>
<dbReference type="AlphaFoldDB" id="A0A9P0VY24"/>
<keyword evidence="3" id="KW-1185">Reference proteome</keyword>
<dbReference type="InterPro" id="IPR058055">
    <property type="entry name" value="PA-PLA1"/>
</dbReference>
<dbReference type="GO" id="GO:0005737">
    <property type="term" value="C:cytoplasm"/>
    <property type="evidence" value="ECO:0007669"/>
    <property type="project" value="TreeGrafter"/>
</dbReference>
<dbReference type="GO" id="GO:0046872">
    <property type="term" value="F:metal ion binding"/>
    <property type="evidence" value="ECO:0007669"/>
    <property type="project" value="InterPro"/>
</dbReference>
<dbReference type="OrthoDB" id="69269at2759"/>
<dbReference type="Pfam" id="PF23465">
    <property type="entry name" value="DUF7131"/>
    <property type="match status" value="1"/>
</dbReference>
<dbReference type="Pfam" id="PF02862">
    <property type="entry name" value="DDHD"/>
    <property type="match status" value="1"/>
</dbReference>
<protein>
    <submittedName>
        <fullName evidence="2">Probable phospholipase, mitochondrial</fullName>
    </submittedName>
</protein>
<evidence type="ECO:0000313" key="2">
    <source>
        <dbReference type="EMBL" id="CAH2352073.1"/>
    </source>
</evidence>
<dbReference type="InterPro" id="IPR004177">
    <property type="entry name" value="DDHD_dom"/>
</dbReference>
<dbReference type="SMART" id="SM01127">
    <property type="entry name" value="DDHD"/>
    <property type="match status" value="1"/>
</dbReference>
<gene>
    <name evidence="2" type="ORF">CLIB1423_05S05006</name>
</gene>
<name>A0A9P0VY24_9ASCO</name>
<dbReference type="PANTHER" id="PTHR23509">
    <property type="entry name" value="PA-PL1 PHOSPHOLIPASE FAMILY"/>
    <property type="match status" value="1"/>
</dbReference>
<evidence type="ECO:0000259" key="1">
    <source>
        <dbReference type="PROSITE" id="PS51043"/>
    </source>
</evidence>
<dbReference type="EMBL" id="CAKXYY010000005">
    <property type="protein sequence ID" value="CAH2352073.1"/>
    <property type="molecule type" value="Genomic_DNA"/>
</dbReference>
<dbReference type="PROSITE" id="PS51043">
    <property type="entry name" value="DDHD"/>
    <property type="match status" value="1"/>
</dbReference>
<proteinExistence type="predicted"/>
<dbReference type="SUPFAM" id="SSF53474">
    <property type="entry name" value="alpha/beta-Hydrolases"/>
    <property type="match status" value="1"/>
</dbReference>
<dbReference type="GO" id="GO:0004620">
    <property type="term" value="F:phospholipase activity"/>
    <property type="evidence" value="ECO:0007669"/>
    <property type="project" value="TreeGrafter"/>
</dbReference>
<sequence length="791" mass="89670">MLYLYRKRCLNSISQSIRSFSSQSFLYKTATDSKNVGEVPKLNVKWYYATDVPLSKPEWYEFDQDKKASKFLPFSAFDSVRLEKRFQAIHRNSSGGENQEKQLPHTIEVNEDRLFQVDIKEMTLSPVYWQGPVYEVRRGTWFNSDGIPLPNSLSQAIEVGYQSKKPYLFNEEIKLKKQKVLDSSAESTNAEKVTKASKDAVIQFNKLTNAIKKDKADEVIVENEKDIINLGNGQLILFCDEKYAALFPDTVNSAFEIDVIRNISSSPGVALLSVDKIQRGFTDDLSNTIFDSLPDNPIPGFADSFKNEVNQLFNPVKQDATDSATPGSEEEVDKKARHVLEADYDHDSTKAKANRRVDHLILCIHGIGQVLGGKYESIDFTHSVNVMRNTMKDVYKSDERYVKLAHENEEERDEDYLENNTIQVLPISWRHRLDFQPSKNFESFDDDGNYRLPKLSQINVDGVKSLRNMVGDVLLDVLLYYEPHYIEQVFKIVISELNKVYQLYIEKNPGFNGKVHILGHSLGSAIAFDIMSSQYNERPKDLDLTKDLSFDVDSLFCVGSPVGVFKFLTQQNISARSSMSESFDPRSSKNLQSSPKCENLYNIFHPCDPVGYRMEPLVSPKFANFKPESVPFAVKGLNTQIKELASFGEAIHQKLTASIFGTKKHKTVEDGSIVEESRKKKKKKSVDEEDALSDILRGIVADSDKGDSKTNPASIVEMRERDLSILNELNRSGRIDYCLPMGVFDISLLSALSSHVSYFEDKDTAGFIMKEILSSDKDSTESKKVALYVKK</sequence>
<comment type="caution">
    <text evidence="2">The sequence shown here is derived from an EMBL/GenBank/DDBJ whole genome shotgun (WGS) entry which is preliminary data.</text>
</comment>
<feature type="domain" description="DDHD" evidence="1">
    <location>
        <begin position="548"/>
        <end position="774"/>
    </location>
</feature>
<organism evidence="2 3">
    <name type="scientific">[Candida] railenensis</name>
    <dbReference type="NCBI Taxonomy" id="45579"/>
    <lineage>
        <taxon>Eukaryota</taxon>
        <taxon>Fungi</taxon>
        <taxon>Dikarya</taxon>
        <taxon>Ascomycota</taxon>
        <taxon>Saccharomycotina</taxon>
        <taxon>Pichiomycetes</taxon>
        <taxon>Debaryomycetaceae</taxon>
        <taxon>Kurtzmaniella</taxon>
    </lineage>
</organism>
<dbReference type="InterPro" id="IPR055555">
    <property type="entry name" value="PA-PLA1_DUF7131"/>
</dbReference>
<dbReference type="PANTHER" id="PTHR23509:SF10">
    <property type="entry name" value="LD21067P"/>
    <property type="match status" value="1"/>
</dbReference>
<dbReference type="InterPro" id="IPR029058">
    <property type="entry name" value="AB_hydrolase_fold"/>
</dbReference>
<dbReference type="InterPro" id="IPR057826">
    <property type="entry name" value="WWE_C20G8.02"/>
</dbReference>
<evidence type="ECO:0000313" key="3">
    <source>
        <dbReference type="Proteomes" id="UP000837801"/>
    </source>
</evidence>